<proteinExistence type="predicted"/>
<name>A0A0V1KY73_9BILA</name>
<gene>
    <name evidence="2" type="ORF">T02_10419</name>
</gene>
<sequence length="69" mass="7283">MPSRKGLAGCSSSAPPSHRTAGGRLWPGFWSPRTSGTPPSRARTRRSEPDLSVASPVLRSGKKCHSPVS</sequence>
<accession>A0A0V1KY73</accession>
<dbReference type="Proteomes" id="UP000054721">
    <property type="component" value="Unassembled WGS sequence"/>
</dbReference>
<comment type="caution">
    <text evidence="2">The sequence shown here is derived from an EMBL/GenBank/DDBJ whole genome shotgun (WGS) entry which is preliminary data.</text>
</comment>
<feature type="compositionally biased region" description="Basic residues" evidence="1">
    <location>
        <begin position="60"/>
        <end position="69"/>
    </location>
</feature>
<evidence type="ECO:0000313" key="2">
    <source>
        <dbReference type="EMBL" id="KRZ52259.1"/>
    </source>
</evidence>
<organism evidence="2 3">
    <name type="scientific">Trichinella nativa</name>
    <dbReference type="NCBI Taxonomy" id="6335"/>
    <lineage>
        <taxon>Eukaryota</taxon>
        <taxon>Metazoa</taxon>
        <taxon>Ecdysozoa</taxon>
        <taxon>Nematoda</taxon>
        <taxon>Enoplea</taxon>
        <taxon>Dorylaimia</taxon>
        <taxon>Trichinellida</taxon>
        <taxon>Trichinellidae</taxon>
        <taxon>Trichinella</taxon>
    </lineage>
</organism>
<protein>
    <submittedName>
        <fullName evidence="2">Uncharacterized protein</fullName>
    </submittedName>
</protein>
<reference evidence="2 3" key="1">
    <citation type="submission" date="2015-05" db="EMBL/GenBank/DDBJ databases">
        <title>Evolution of Trichinella species and genotypes.</title>
        <authorList>
            <person name="Korhonen P.K."/>
            <person name="Edoardo P."/>
            <person name="Giuseppe L.R."/>
            <person name="Gasser R.B."/>
        </authorList>
    </citation>
    <scope>NUCLEOTIDE SEQUENCE [LARGE SCALE GENOMIC DNA]</scope>
    <source>
        <strain evidence="2">ISS10</strain>
    </source>
</reference>
<evidence type="ECO:0000313" key="3">
    <source>
        <dbReference type="Proteomes" id="UP000054721"/>
    </source>
</evidence>
<feature type="region of interest" description="Disordered" evidence="1">
    <location>
        <begin position="1"/>
        <end position="69"/>
    </location>
</feature>
<dbReference type="EMBL" id="JYDW01000198">
    <property type="protein sequence ID" value="KRZ52259.1"/>
    <property type="molecule type" value="Genomic_DNA"/>
</dbReference>
<evidence type="ECO:0000256" key="1">
    <source>
        <dbReference type="SAM" id="MobiDB-lite"/>
    </source>
</evidence>
<keyword evidence="3" id="KW-1185">Reference proteome</keyword>
<dbReference type="AlphaFoldDB" id="A0A0V1KY73"/>
<dbReference type="OrthoDB" id="5920433at2759"/>